<proteinExistence type="predicted"/>
<dbReference type="Pfam" id="PF26283">
    <property type="entry name" value="Ig_TRAPPC9-Trs120_4th"/>
    <property type="match status" value="1"/>
</dbReference>
<dbReference type="InterPro" id="IPR013935">
    <property type="entry name" value="Trs120_TRAPPC9"/>
</dbReference>
<dbReference type="GO" id="GO:0005802">
    <property type="term" value="C:trans-Golgi network"/>
    <property type="evidence" value="ECO:0007669"/>
    <property type="project" value="TreeGrafter"/>
</dbReference>
<accession>A0A2I4CZD9</accession>
<gene>
    <name evidence="3" type="primary">LOC106533550</name>
</gene>
<dbReference type="AlphaFoldDB" id="A0A2I4CZD9"/>
<evidence type="ECO:0000259" key="1">
    <source>
        <dbReference type="Pfam" id="PF26283"/>
    </source>
</evidence>
<evidence type="ECO:0000313" key="2">
    <source>
        <dbReference type="Proteomes" id="UP000192220"/>
    </source>
</evidence>
<protein>
    <submittedName>
        <fullName evidence="3">Trafficking protein particle complex subunit 9</fullName>
    </submittedName>
</protein>
<feature type="domain" description="Trs120/TRAPPC9 fourth Ig-like" evidence="1">
    <location>
        <begin position="97"/>
        <end position="206"/>
    </location>
</feature>
<dbReference type="STRING" id="52670.A0A2I4CZD9"/>
<dbReference type="RefSeq" id="XP_013885353.1">
    <property type="nucleotide sequence ID" value="XM_014029899.1"/>
</dbReference>
<sequence length="215" mass="24347">MAIQVDKFDFENVPPLDLETFCFNNPKQLDEERQQAQGYQINSKLEICWRIPSLQRCGEASVEGALNQLVLEHLQLAPLQWDLLVNEKPCDCDVIADCEVGKAVTLEVKLTNLSKKSVGPLALTVMPYQDYQNGVQNYDLDEEVTFIGSNTFYIEKVQPKESSVCKGALLLLYTGDYFLNIKFQDDRGQRELPLSWFTLPTVHIKALETPQQSGA</sequence>
<dbReference type="KEGG" id="alim:106533550"/>
<keyword evidence="2" id="KW-1185">Reference proteome</keyword>
<dbReference type="InParanoid" id="A0A2I4CZD9"/>
<dbReference type="InterPro" id="IPR058568">
    <property type="entry name" value="Ig_TRAPPC9_Trs120_4th"/>
</dbReference>
<evidence type="ECO:0000313" key="3">
    <source>
        <dbReference type="RefSeq" id="XP_013885353.1"/>
    </source>
</evidence>
<dbReference type="PANTHER" id="PTHR21512">
    <property type="entry name" value="TRAFFICKING PROTEIN PARTICLE COMPLEX SUBUNIT 9"/>
    <property type="match status" value="1"/>
</dbReference>
<dbReference type="Proteomes" id="UP000192220">
    <property type="component" value="Unplaced"/>
</dbReference>
<name>A0A2I4CZD9_AUSLI</name>
<reference evidence="3" key="1">
    <citation type="submission" date="2025-08" db="UniProtKB">
        <authorList>
            <consortium name="RefSeq"/>
        </authorList>
    </citation>
    <scope>IDENTIFICATION</scope>
</reference>
<organism evidence="2 3">
    <name type="scientific">Austrofundulus limnaeus</name>
    <name type="common">Annual killifish</name>
    <dbReference type="NCBI Taxonomy" id="52670"/>
    <lineage>
        <taxon>Eukaryota</taxon>
        <taxon>Metazoa</taxon>
        <taxon>Chordata</taxon>
        <taxon>Craniata</taxon>
        <taxon>Vertebrata</taxon>
        <taxon>Euteleostomi</taxon>
        <taxon>Actinopterygii</taxon>
        <taxon>Neopterygii</taxon>
        <taxon>Teleostei</taxon>
        <taxon>Neoteleostei</taxon>
        <taxon>Acanthomorphata</taxon>
        <taxon>Ovalentaria</taxon>
        <taxon>Atherinomorphae</taxon>
        <taxon>Cyprinodontiformes</taxon>
        <taxon>Rivulidae</taxon>
        <taxon>Austrofundulus</taxon>
    </lineage>
</organism>
<dbReference type="PANTHER" id="PTHR21512:SF5">
    <property type="entry name" value="TRAFFICKING PROTEIN PARTICLE COMPLEX SUBUNIT 9"/>
    <property type="match status" value="1"/>
</dbReference>
<dbReference type="OrthoDB" id="27962at2759"/>
<dbReference type="GeneID" id="106533550"/>